<keyword evidence="5" id="KW-0143">Chaperone</keyword>
<dbReference type="GO" id="GO:0006335">
    <property type="term" value="P:DNA replication-dependent chromatin assembly"/>
    <property type="evidence" value="ECO:0007669"/>
    <property type="project" value="TreeGrafter"/>
</dbReference>
<comment type="caution">
    <text evidence="7">The sequence shown here is derived from an EMBL/GenBank/DDBJ whole genome shotgun (WGS) entry which is preliminary data.</text>
</comment>
<comment type="subcellular location">
    <subcellularLocation>
        <location evidence="1">Nucleus</location>
    </subcellularLocation>
</comment>
<evidence type="ECO:0000256" key="4">
    <source>
        <dbReference type="ARBA" id="ARBA00023163"/>
    </source>
</evidence>
<dbReference type="Gene3D" id="2.60.40.1490">
    <property type="entry name" value="Histone chaperone ASF1-like"/>
    <property type="match status" value="1"/>
</dbReference>
<sequence length="158" mass="17645">MANPIVQLLEIELLGSNPDAYASPFQWRMRLEAAASMPDTISVAFVWVGSASSSQHDQVLDDFEVGPLERGVTEFTLECDAPQMELVPTEDVVGVTILFISFQYRGQEFLRVGYYTQVAYFDAHLNHTPPAQPQRELLGRFVAMPQPAVTVTPIEWGQ</sequence>
<dbReference type="SUPFAM" id="SSF101546">
    <property type="entry name" value="ASF1-like"/>
    <property type="match status" value="1"/>
</dbReference>
<evidence type="ECO:0000313" key="8">
    <source>
        <dbReference type="Proteomes" id="UP001430356"/>
    </source>
</evidence>
<dbReference type="Pfam" id="PF04729">
    <property type="entry name" value="ASF1_hist_chap"/>
    <property type="match status" value="1"/>
</dbReference>
<evidence type="ECO:0000313" key="7">
    <source>
        <dbReference type="EMBL" id="KAK7199061.1"/>
    </source>
</evidence>
<keyword evidence="8" id="KW-1185">Reference proteome</keyword>
<reference evidence="7 8" key="1">
    <citation type="journal article" date="2021" name="MBio">
        <title>A New Model Trypanosomatid, Novymonas esmeraldas: Genomic Perception of Its 'Candidatus Pandoraea novymonadis' Endosymbiont.</title>
        <authorList>
            <person name="Zakharova A."/>
            <person name="Saura A."/>
            <person name="Butenko A."/>
            <person name="Podesvova L."/>
            <person name="Warmusova S."/>
            <person name="Kostygov A.Y."/>
            <person name="Nenarokova A."/>
            <person name="Lukes J."/>
            <person name="Opperdoes F.R."/>
            <person name="Yurchenko V."/>
        </authorList>
    </citation>
    <scope>NUCLEOTIDE SEQUENCE [LARGE SCALE GENOMIC DNA]</scope>
    <source>
        <strain evidence="7 8">E262AT.01</strain>
    </source>
</reference>
<proteinExistence type="inferred from homology"/>
<evidence type="ECO:0000256" key="5">
    <source>
        <dbReference type="ARBA" id="ARBA00023186"/>
    </source>
</evidence>
<evidence type="ECO:0000256" key="3">
    <source>
        <dbReference type="ARBA" id="ARBA00023015"/>
    </source>
</evidence>
<dbReference type="AlphaFoldDB" id="A0AAW0F0X9"/>
<dbReference type="GO" id="GO:0005634">
    <property type="term" value="C:nucleus"/>
    <property type="evidence" value="ECO:0007669"/>
    <property type="project" value="UniProtKB-SubCell"/>
</dbReference>
<keyword evidence="4" id="KW-0804">Transcription</keyword>
<comment type="similarity">
    <text evidence="2">Belongs to the ASF1 family.</text>
</comment>
<name>A0AAW0F0X9_9TRYP</name>
<dbReference type="GO" id="GO:0000785">
    <property type="term" value="C:chromatin"/>
    <property type="evidence" value="ECO:0007669"/>
    <property type="project" value="TreeGrafter"/>
</dbReference>
<dbReference type="InterPro" id="IPR006818">
    <property type="entry name" value="ASF1-like"/>
</dbReference>
<evidence type="ECO:0000256" key="2">
    <source>
        <dbReference type="ARBA" id="ARBA00006051"/>
    </source>
</evidence>
<protein>
    <submittedName>
        <fullName evidence="7">Anti-silencing protein asf 1-like protein</fullName>
    </submittedName>
</protein>
<accession>A0AAW0F0X9</accession>
<dbReference type="Proteomes" id="UP001430356">
    <property type="component" value="Unassembled WGS sequence"/>
</dbReference>
<keyword evidence="3" id="KW-0805">Transcription regulation</keyword>
<evidence type="ECO:0000256" key="1">
    <source>
        <dbReference type="ARBA" id="ARBA00004123"/>
    </source>
</evidence>
<dbReference type="PANTHER" id="PTHR12040:SF0">
    <property type="entry name" value="HISTONE CHAPERONE ASF1"/>
    <property type="match status" value="1"/>
</dbReference>
<dbReference type="EMBL" id="JAECZO010000206">
    <property type="protein sequence ID" value="KAK7199061.1"/>
    <property type="molecule type" value="Genomic_DNA"/>
</dbReference>
<evidence type="ECO:0000256" key="6">
    <source>
        <dbReference type="ARBA" id="ARBA00023242"/>
    </source>
</evidence>
<dbReference type="GO" id="GO:0042393">
    <property type="term" value="F:histone binding"/>
    <property type="evidence" value="ECO:0007669"/>
    <property type="project" value="TreeGrafter"/>
</dbReference>
<dbReference type="InterPro" id="IPR036747">
    <property type="entry name" value="ASF1-like_sf"/>
</dbReference>
<gene>
    <name evidence="7" type="ORF">NESM_000874800</name>
</gene>
<organism evidence="7 8">
    <name type="scientific">Novymonas esmeraldas</name>
    <dbReference type="NCBI Taxonomy" id="1808958"/>
    <lineage>
        <taxon>Eukaryota</taxon>
        <taxon>Discoba</taxon>
        <taxon>Euglenozoa</taxon>
        <taxon>Kinetoplastea</taxon>
        <taxon>Metakinetoplastina</taxon>
        <taxon>Trypanosomatida</taxon>
        <taxon>Trypanosomatidae</taxon>
        <taxon>Novymonas</taxon>
    </lineage>
</organism>
<dbReference type="PANTHER" id="PTHR12040">
    <property type="entry name" value="ANTI-SILENCING PROTEIN 1"/>
    <property type="match status" value="1"/>
</dbReference>
<keyword evidence="6" id="KW-0539">Nucleus</keyword>